<dbReference type="InterPro" id="IPR023087">
    <property type="entry name" value="Flg_Motor_Flig_C"/>
</dbReference>
<evidence type="ECO:0000256" key="8">
    <source>
        <dbReference type="ARBA" id="ARBA00023136"/>
    </source>
</evidence>
<evidence type="ECO:0000256" key="4">
    <source>
        <dbReference type="ARBA" id="ARBA00021870"/>
    </source>
</evidence>
<proteinExistence type="inferred from homology"/>
<protein>
    <recommendedName>
        <fullName evidence="4">Flagellar motor switch protein FliG</fullName>
    </recommendedName>
</protein>
<keyword evidence="14" id="KW-0969">Cilium</keyword>
<name>E3I698_RHOVT</name>
<dbReference type="InterPro" id="IPR011002">
    <property type="entry name" value="FliG_a-hlx"/>
</dbReference>
<sequence>MSGLSESQPVDHVTDTLIIDQEPPRQLSGADRAAALLLAVGAENASKLLPHLGEEDIRAVARSASRLGAVPQAIINQIAGDFLLQLSNEGGLKGSGDAIEGLLSRVLPPAQVRQIMADVRARMNEAVWPRLEELPPHVIGQFLNREHPQVITFVLSKLRISFSAEIVPIIPNRNEVMRRMLTTKLVTQGAIRLLEQTLRDELILKVAKATGQNSHERVAKIVNRLNRKAMEDVLQSLETCRPKEAEMVRNLMFTFSDIAKMSEKSRIELFENIEADRIAPALIGLEEGIKELILSSMPTRTRRNIEQELANPPRLTEEEIETARREVADVALKLSEQGIISLNFADGSN</sequence>
<organism evidence="14 15">
    <name type="scientific">Rhodomicrobium vannielii (strain ATCC 17100 / DSM 162 / LMG 4299 / NCIMB 10020 / ATH 3.1.1)</name>
    <dbReference type="NCBI Taxonomy" id="648757"/>
    <lineage>
        <taxon>Bacteria</taxon>
        <taxon>Pseudomonadati</taxon>
        <taxon>Pseudomonadota</taxon>
        <taxon>Alphaproteobacteria</taxon>
        <taxon>Hyphomicrobiales</taxon>
        <taxon>Hyphomicrobiaceae</taxon>
        <taxon>Rhodomicrobium</taxon>
    </lineage>
</organism>
<accession>E3I698</accession>
<evidence type="ECO:0000256" key="3">
    <source>
        <dbReference type="ARBA" id="ARBA00010299"/>
    </source>
</evidence>
<dbReference type="InterPro" id="IPR028263">
    <property type="entry name" value="FliG_N"/>
</dbReference>
<dbReference type="RefSeq" id="WP_013420141.1">
    <property type="nucleotide sequence ID" value="NC_014664.1"/>
</dbReference>
<comment type="subcellular location">
    <subcellularLocation>
        <location evidence="1">Bacterial flagellum basal body</location>
    </subcellularLocation>
    <subcellularLocation>
        <location evidence="2">Cell membrane</location>
        <topology evidence="2">Peripheral membrane protein</topology>
        <orientation evidence="2">Cytoplasmic side</orientation>
    </subcellularLocation>
</comment>
<reference evidence="15" key="1">
    <citation type="journal article" date="2011" name="J. Bacteriol.">
        <title>Genome sequences of eight morphologically diverse alphaproteobacteria.</title>
        <authorList>
            <consortium name="US DOE Joint Genome Institute"/>
            <person name="Brown P.J."/>
            <person name="Kysela D.T."/>
            <person name="Buechlein A."/>
            <person name="Hemmerich C."/>
            <person name="Brun Y.V."/>
        </authorList>
    </citation>
    <scope>NUCLEOTIDE SEQUENCE [LARGE SCALE GENOMIC DNA]</scope>
    <source>
        <strain evidence="15">ATCC 17100 / ATH 3.1.1 / DSM 162 / LMG 4299</strain>
    </source>
</reference>
<evidence type="ECO:0000256" key="6">
    <source>
        <dbReference type="ARBA" id="ARBA00022500"/>
    </source>
</evidence>
<dbReference type="eggNOG" id="COG1536">
    <property type="taxonomic scope" value="Bacteria"/>
</dbReference>
<evidence type="ECO:0000256" key="9">
    <source>
        <dbReference type="ARBA" id="ARBA00023143"/>
    </source>
</evidence>
<dbReference type="OrthoDB" id="9780302at2"/>
<evidence type="ECO:0000259" key="11">
    <source>
        <dbReference type="Pfam" id="PF01706"/>
    </source>
</evidence>
<dbReference type="Pfam" id="PF01706">
    <property type="entry name" value="FliG_C"/>
    <property type="match status" value="1"/>
</dbReference>
<evidence type="ECO:0000256" key="1">
    <source>
        <dbReference type="ARBA" id="ARBA00004117"/>
    </source>
</evidence>
<gene>
    <name evidence="14" type="ordered locus">Rvan_2548</name>
</gene>
<dbReference type="GO" id="GO:0009425">
    <property type="term" value="C:bacterial-type flagellum basal body"/>
    <property type="evidence" value="ECO:0007669"/>
    <property type="project" value="UniProtKB-SubCell"/>
</dbReference>
<dbReference type="AlphaFoldDB" id="E3I698"/>
<dbReference type="PRINTS" id="PR00954">
    <property type="entry name" value="FLGMOTORFLIG"/>
</dbReference>
<keyword evidence="5" id="KW-1003">Cell membrane</keyword>
<comment type="similarity">
    <text evidence="3">Belongs to the FliG family.</text>
</comment>
<evidence type="ECO:0000256" key="10">
    <source>
        <dbReference type="ARBA" id="ARBA00025598"/>
    </source>
</evidence>
<dbReference type="InterPro" id="IPR032779">
    <property type="entry name" value="FliG_M"/>
</dbReference>
<evidence type="ECO:0000256" key="7">
    <source>
        <dbReference type="ARBA" id="ARBA00022779"/>
    </source>
</evidence>
<keyword evidence="9" id="KW-0975">Bacterial flagellum</keyword>
<dbReference type="HOGENOM" id="CLU_047835_0_0_5"/>
<keyword evidence="14" id="KW-0966">Cell projection</keyword>
<dbReference type="KEGG" id="rva:Rvan_2548"/>
<feature type="domain" description="Flagellar motor switch protein FliG N-terminal" evidence="13">
    <location>
        <begin position="26"/>
        <end position="128"/>
    </location>
</feature>
<evidence type="ECO:0000259" key="12">
    <source>
        <dbReference type="Pfam" id="PF14841"/>
    </source>
</evidence>
<evidence type="ECO:0000259" key="13">
    <source>
        <dbReference type="Pfam" id="PF14842"/>
    </source>
</evidence>
<keyword evidence="8" id="KW-0472">Membrane</keyword>
<evidence type="ECO:0000313" key="15">
    <source>
        <dbReference type="Proteomes" id="UP000001399"/>
    </source>
</evidence>
<dbReference type="Pfam" id="PF14842">
    <property type="entry name" value="FliG_N"/>
    <property type="match status" value="1"/>
</dbReference>
<dbReference type="GO" id="GO:0003774">
    <property type="term" value="F:cytoskeletal motor activity"/>
    <property type="evidence" value="ECO:0007669"/>
    <property type="project" value="InterPro"/>
</dbReference>
<feature type="domain" description="Flagellar motor switch protein FliG middle" evidence="12">
    <location>
        <begin position="136"/>
        <end position="203"/>
    </location>
</feature>
<dbReference type="GO" id="GO:0071973">
    <property type="term" value="P:bacterial-type flagellum-dependent cell motility"/>
    <property type="evidence" value="ECO:0007669"/>
    <property type="project" value="InterPro"/>
</dbReference>
<evidence type="ECO:0000256" key="2">
    <source>
        <dbReference type="ARBA" id="ARBA00004413"/>
    </source>
</evidence>
<keyword evidence="6" id="KW-0145">Chemotaxis</keyword>
<dbReference type="PANTHER" id="PTHR30534:SF0">
    <property type="entry name" value="FLAGELLAR MOTOR SWITCH PROTEIN FLIG"/>
    <property type="match status" value="1"/>
</dbReference>
<keyword evidence="14" id="KW-0282">Flagellum</keyword>
<dbReference type="Gene3D" id="1.10.220.30">
    <property type="match status" value="3"/>
</dbReference>
<comment type="function">
    <text evidence="10">FliG is one of three proteins (FliG, FliN, FliM) that forms the rotor-mounted switch complex (C ring), located at the base of the basal body. This complex interacts with the CheY and CheZ chemotaxis proteins, in addition to contacting components of the motor that determine the direction of flagellar rotation.</text>
</comment>
<keyword evidence="15" id="KW-1185">Reference proteome</keyword>
<dbReference type="STRING" id="648757.Rvan_2548"/>
<dbReference type="PANTHER" id="PTHR30534">
    <property type="entry name" value="FLAGELLAR MOTOR SWITCH PROTEIN FLIG"/>
    <property type="match status" value="1"/>
</dbReference>
<evidence type="ECO:0000313" key="14">
    <source>
        <dbReference type="EMBL" id="ADP71763.1"/>
    </source>
</evidence>
<dbReference type="SUPFAM" id="SSF48029">
    <property type="entry name" value="FliG"/>
    <property type="match status" value="2"/>
</dbReference>
<feature type="domain" description="Flagellar motor switch protein FliG C-terminal" evidence="11">
    <location>
        <begin position="236"/>
        <end position="342"/>
    </location>
</feature>
<keyword evidence="7" id="KW-0283">Flagellar rotation</keyword>
<dbReference type="Pfam" id="PF14841">
    <property type="entry name" value="FliG_M"/>
    <property type="match status" value="1"/>
</dbReference>
<dbReference type="GO" id="GO:0006935">
    <property type="term" value="P:chemotaxis"/>
    <property type="evidence" value="ECO:0007669"/>
    <property type="project" value="UniProtKB-KW"/>
</dbReference>
<dbReference type="InterPro" id="IPR000090">
    <property type="entry name" value="Flg_Motor_Flig"/>
</dbReference>
<dbReference type="Proteomes" id="UP000001399">
    <property type="component" value="Chromosome"/>
</dbReference>
<dbReference type="GO" id="GO:0005886">
    <property type="term" value="C:plasma membrane"/>
    <property type="evidence" value="ECO:0007669"/>
    <property type="project" value="UniProtKB-SubCell"/>
</dbReference>
<evidence type="ECO:0000256" key="5">
    <source>
        <dbReference type="ARBA" id="ARBA00022475"/>
    </source>
</evidence>
<dbReference type="EMBL" id="CP002292">
    <property type="protein sequence ID" value="ADP71763.1"/>
    <property type="molecule type" value="Genomic_DNA"/>
</dbReference>